<dbReference type="STRING" id="1045558.SAMN05216175_10843"/>
<evidence type="ECO:0000256" key="2">
    <source>
        <dbReference type="SAM" id="SignalP"/>
    </source>
</evidence>
<proteinExistence type="predicted"/>
<feature type="compositionally biased region" description="Polar residues" evidence="1">
    <location>
        <begin position="40"/>
        <end position="49"/>
    </location>
</feature>
<dbReference type="Proteomes" id="UP000198623">
    <property type="component" value="Unassembled WGS sequence"/>
</dbReference>
<feature type="signal peptide" evidence="2">
    <location>
        <begin position="1"/>
        <end position="26"/>
    </location>
</feature>
<evidence type="ECO:0000313" key="3">
    <source>
        <dbReference type="EMBL" id="SFG52955.1"/>
    </source>
</evidence>
<feature type="chain" id="PRO_5011555225" evidence="2">
    <location>
        <begin position="27"/>
        <end position="188"/>
    </location>
</feature>
<evidence type="ECO:0000256" key="1">
    <source>
        <dbReference type="SAM" id="MobiDB-lite"/>
    </source>
</evidence>
<reference evidence="4" key="1">
    <citation type="submission" date="2016-10" db="EMBL/GenBank/DDBJ databases">
        <authorList>
            <person name="Varghese N."/>
            <person name="Submissions S."/>
        </authorList>
    </citation>
    <scope>NUCLEOTIDE SEQUENCE [LARGE SCALE GENOMIC DNA]</scope>
    <source>
        <strain evidence="4">CGMCC 1.10971</strain>
    </source>
</reference>
<dbReference type="RefSeq" id="WP_090728437.1">
    <property type="nucleotide sequence ID" value="NZ_FOOU01000008.1"/>
</dbReference>
<feature type="compositionally biased region" description="Polar residues" evidence="1">
    <location>
        <begin position="25"/>
        <end position="34"/>
    </location>
</feature>
<gene>
    <name evidence="3" type="ORF">SAMN05216175_10843</name>
</gene>
<dbReference type="AlphaFoldDB" id="A0A1I2SJA4"/>
<feature type="region of interest" description="Disordered" evidence="1">
    <location>
        <begin position="25"/>
        <end position="79"/>
    </location>
</feature>
<dbReference type="OrthoDB" id="5296950at2"/>
<keyword evidence="2" id="KW-0732">Signal</keyword>
<keyword evidence="4" id="KW-1185">Reference proteome</keyword>
<evidence type="ECO:0000313" key="4">
    <source>
        <dbReference type="Proteomes" id="UP000198623"/>
    </source>
</evidence>
<accession>A0A1I2SJA4</accession>
<dbReference type="EMBL" id="FOOU01000008">
    <property type="protein sequence ID" value="SFG52955.1"/>
    <property type="molecule type" value="Genomic_DNA"/>
</dbReference>
<organism evidence="3 4">
    <name type="scientific">Neptunomonas qingdaonensis</name>
    <dbReference type="NCBI Taxonomy" id="1045558"/>
    <lineage>
        <taxon>Bacteria</taxon>
        <taxon>Pseudomonadati</taxon>
        <taxon>Pseudomonadota</taxon>
        <taxon>Gammaproteobacteria</taxon>
        <taxon>Oceanospirillales</taxon>
        <taxon>Oceanospirillaceae</taxon>
        <taxon>Neptunomonas</taxon>
    </lineage>
</organism>
<name>A0A1I2SJA4_9GAMM</name>
<protein>
    <submittedName>
        <fullName evidence="3">Pentapeptide MXKDX repeat protein</fullName>
    </submittedName>
</protein>
<sequence length="188" mass="20499">MKFNKILIAGGLGAVMLSTFVSTASAGNTGSSHSHGNESMPAQSMSQEAMSKEAMPQEAMSQEGMPQEAMSHDSMGSNMNQNKMFLEKKDIDGYTVSFHVMKADEGMEHGGSHNVMIKVEQQGAMVKDLKINSKVIYPDGTDESKPLMTMGDWQMAGYDLKESGKHQLMVLFKTADGKKHFGGLYYGE</sequence>